<organism evidence="3 4">
    <name type="scientific">Melanomma pulvis-pyrius CBS 109.77</name>
    <dbReference type="NCBI Taxonomy" id="1314802"/>
    <lineage>
        <taxon>Eukaryota</taxon>
        <taxon>Fungi</taxon>
        <taxon>Dikarya</taxon>
        <taxon>Ascomycota</taxon>
        <taxon>Pezizomycotina</taxon>
        <taxon>Dothideomycetes</taxon>
        <taxon>Pleosporomycetidae</taxon>
        <taxon>Pleosporales</taxon>
        <taxon>Melanommataceae</taxon>
        <taxon>Melanomma</taxon>
    </lineage>
</organism>
<feature type="region of interest" description="Disordered" evidence="1">
    <location>
        <begin position="416"/>
        <end position="488"/>
    </location>
</feature>
<evidence type="ECO:0000256" key="1">
    <source>
        <dbReference type="SAM" id="MobiDB-lite"/>
    </source>
</evidence>
<name>A0A6A6X7R9_9PLEO</name>
<dbReference type="PANTHER" id="PTHR35391:SF7">
    <property type="entry name" value="C2H2-TYPE DOMAIN-CONTAINING PROTEIN"/>
    <property type="match status" value="1"/>
</dbReference>
<feature type="compositionally biased region" description="Basic and acidic residues" evidence="1">
    <location>
        <begin position="431"/>
        <end position="440"/>
    </location>
</feature>
<evidence type="ECO:0000259" key="2">
    <source>
        <dbReference type="Pfam" id="PF26082"/>
    </source>
</evidence>
<feature type="compositionally biased region" description="Polar residues" evidence="1">
    <location>
        <begin position="459"/>
        <end position="477"/>
    </location>
</feature>
<evidence type="ECO:0000313" key="3">
    <source>
        <dbReference type="EMBL" id="KAF2792055.1"/>
    </source>
</evidence>
<feature type="compositionally biased region" description="Acidic residues" evidence="1">
    <location>
        <begin position="421"/>
        <end position="430"/>
    </location>
</feature>
<dbReference type="OrthoDB" id="20872at2759"/>
<feature type="compositionally biased region" description="Pro residues" evidence="1">
    <location>
        <begin position="649"/>
        <end position="662"/>
    </location>
</feature>
<dbReference type="InterPro" id="IPR058925">
    <property type="entry name" value="zf-C2H2_AcuF"/>
</dbReference>
<sequence length="662" mass="74238">MASMQEQVSTAPHDEPFDKLTYIQEWRDHSSVPQYTPGIAHMTPIKDLYTVTIDLWGRILPTPQTSQSQNNSHNITKNSLQRFHLWGMGHGVLNGDLDLCLQNSKELYDSVVSLLVSVAELLFYGFVPTITPNEFVEHKNVGDSDVAELIELSRSTLSHSEDRIAIADDIEDLAASLENEVECLTFLSPAIAAPAIDQPGNRGQDLEYSADAPHHTHYLEIIRSKFPIAQSALVERLAKISWHRYQHICQQRIKAQEPDTLPVLNQEEVKSQFQDSGLGSSIQIVPSRLDDAITVISTRAESSHKRLPSLSAEARAGEPFTCEVCYKVVIIKRTRDWRKHVFKDLLAYSCIFEDCPSGAVLFDSSTAISAHLMSEHTTQMSQCSLCSELVGCHTSSTLLHFTRHMEEIALAALPPIATSDIESDDSTDSEESQRPTERMKAVPRSHTSGFSDEPDVLDQTDNGSSQPPSLATENQAQSASGSSSISTGLASRFSGVPLLEETDGILERRPNTTRTRAVYECAFWFLSCSYISYDQEEWRTHCISHFRGEEPPQSVQCPLCDQFNYTCNNGWTSWNYRMDHMSQHHLVGETLRTSRPDFHLFQYLWQKRLIDDGDLKELRQGNHNLTTPPSRDEIRNRPGIQVDSLPAHSPEPPPPSLVTPNS</sequence>
<dbReference type="AlphaFoldDB" id="A0A6A6X7R9"/>
<proteinExistence type="predicted"/>
<dbReference type="Pfam" id="PF26082">
    <property type="entry name" value="zf-C2H2_AcuF"/>
    <property type="match status" value="1"/>
</dbReference>
<dbReference type="PANTHER" id="PTHR35391">
    <property type="entry name" value="C2H2-TYPE DOMAIN-CONTAINING PROTEIN-RELATED"/>
    <property type="match status" value="1"/>
</dbReference>
<gene>
    <name evidence="3" type="ORF">K505DRAFT_279517</name>
</gene>
<protein>
    <recommendedName>
        <fullName evidence="2">Oxidoreductase acuF-like C2H2 type zinc-finger domain-containing protein</fullName>
    </recommendedName>
</protein>
<feature type="region of interest" description="Disordered" evidence="1">
    <location>
        <begin position="620"/>
        <end position="662"/>
    </location>
</feature>
<keyword evidence="4" id="KW-1185">Reference proteome</keyword>
<evidence type="ECO:0000313" key="4">
    <source>
        <dbReference type="Proteomes" id="UP000799757"/>
    </source>
</evidence>
<accession>A0A6A6X7R9</accession>
<dbReference type="EMBL" id="MU001988">
    <property type="protein sequence ID" value="KAF2792055.1"/>
    <property type="molecule type" value="Genomic_DNA"/>
</dbReference>
<reference evidence="3" key="1">
    <citation type="journal article" date="2020" name="Stud. Mycol.">
        <title>101 Dothideomycetes genomes: a test case for predicting lifestyles and emergence of pathogens.</title>
        <authorList>
            <person name="Haridas S."/>
            <person name="Albert R."/>
            <person name="Binder M."/>
            <person name="Bloem J."/>
            <person name="Labutti K."/>
            <person name="Salamov A."/>
            <person name="Andreopoulos B."/>
            <person name="Baker S."/>
            <person name="Barry K."/>
            <person name="Bills G."/>
            <person name="Bluhm B."/>
            <person name="Cannon C."/>
            <person name="Castanera R."/>
            <person name="Culley D."/>
            <person name="Daum C."/>
            <person name="Ezra D."/>
            <person name="Gonzalez J."/>
            <person name="Henrissat B."/>
            <person name="Kuo A."/>
            <person name="Liang C."/>
            <person name="Lipzen A."/>
            <person name="Lutzoni F."/>
            <person name="Magnuson J."/>
            <person name="Mondo S."/>
            <person name="Nolan M."/>
            <person name="Ohm R."/>
            <person name="Pangilinan J."/>
            <person name="Park H.-J."/>
            <person name="Ramirez L."/>
            <person name="Alfaro M."/>
            <person name="Sun H."/>
            <person name="Tritt A."/>
            <person name="Yoshinaga Y."/>
            <person name="Zwiers L.-H."/>
            <person name="Turgeon B."/>
            <person name="Goodwin S."/>
            <person name="Spatafora J."/>
            <person name="Crous P."/>
            <person name="Grigoriev I."/>
        </authorList>
    </citation>
    <scope>NUCLEOTIDE SEQUENCE</scope>
    <source>
        <strain evidence="3">CBS 109.77</strain>
    </source>
</reference>
<feature type="compositionally biased region" description="Low complexity" evidence="1">
    <location>
        <begin position="478"/>
        <end position="488"/>
    </location>
</feature>
<feature type="domain" description="Oxidoreductase acuF-like C2H2 type zinc-finger" evidence="2">
    <location>
        <begin position="317"/>
        <end position="345"/>
    </location>
</feature>
<dbReference type="Proteomes" id="UP000799757">
    <property type="component" value="Unassembled WGS sequence"/>
</dbReference>